<organism evidence="2 3">
    <name type="scientific">Methylobacterium dankookense</name>
    <dbReference type="NCBI Taxonomy" id="560405"/>
    <lineage>
        <taxon>Bacteria</taxon>
        <taxon>Pseudomonadati</taxon>
        <taxon>Pseudomonadota</taxon>
        <taxon>Alphaproteobacteria</taxon>
        <taxon>Hyphomicrobiales</taxon>
        <taxon>Methylobacteriaceae</taxon>
        <taxon>Methylobacterium</taxon>
    </lineage>
</organism>
<gene>
    <name evidence="1" type="ORF">IFDJLNFL_2274</name>
    <name evidence="2" type="ORF">MTDSW087_04083</name>
</gene>
<keyword evidence="4" id="KW-1185">Reference proteome</keyword>
<dbReference type="EMBL" id="CABFVH010000032">
    <property type="protein sequence ID" value="VUF14363.1"/>
    <property type="molecule type" value="Genomic_DNA"/>
</dbReference>
<dbReference type="Proteomes" id="UP000401717">
    <property type="component" value="Unassembled WGS sequence"/>
</dbReference>
<dbReference type="EMBL" id="BPQI01000059">
    <property type="protein sequence ID" value="GJD56379.1"/>
    <property type="molecule type" value="Genomic_DNA"/>
</dbReference>
<sequence>MQLAQPIRMIGRLGLEGRAGAIVQAEQAVDTFLAAFPGDEQPLALDILLRDAARLRDREPGLDAFLTEVEHYIDLLFRDMTRAEA</sequence>
<dbReference type="RefSeq" id="WP_144766734.1">
    <property type="nucleotide sequence ID" value="NZ_BPQI01000059.1"/>
</dbReference>
<evidence type="ECO:0000313" key="3">
    <source>
        <dbReference type="Proteomes" id="UP000401717"/>
    </source>
</evidence>
<reference evidence="1" key="2">
    <citation type="journal article" date="2021" name="Front. Microbiol.">
        <title>Comprehensive Comparative Genomics and Phenotyping of Methylobacterium Species.</title>
        <authorList>
            <person name="Alessa O."/>
            <person name="Ogura Y."/>
            <person name="Fujitani Y."/>
            <person name="Takami H."/>
            <person name="Hayashi T."/>
            <person name="Sahin N."/>
            <person name="Tani A."/>
        </authorList>
    </citation>
    <scope>NUCLEOTIDE SEQUENCE</scope>
    <source>
        <strain evidence="1">DSM 22415</strain>
    </source>
</reference>
<name>A0A564G1K5_9HYPH</name>
<evidence type="ECO:0000313" key="4">
    <source>
        <dbReference type="Proteomes" id="UP001055303"/>
    </source>
</evidence>
<proteinExistence type="predicted"/>
<dbReference type="AlphaFoldDB" id="A0A564G1K5"/>
<dbReference type="OrthoDB" id="8005146at2"/>
<evidence type="ECO:0000313" key="1">
    <source>
        <dbReference type="EMBL" id="GJD56379.1"/>
    </source>
</evidence>
<reference evidence="1" key="3">
    <citation type="submission" date="2021-08" db="EMBL/GenBank/DDBJ databases">
        <authorList>
            <person name="Tani A."/>
            <person name="Ola A."/>
            <person name="Ogura Y."/>
            <person name="Katsura K."/>
            <person name="Hayashi T."/>
        </authorList>
    </citation>
    <scope>NUCLEOTIDE SEQUENCE</scope>
    <source>
        <strain evidence="1">DSM 22415</strain>
    </source>
</reference>
<protein>
    <submittedName>
        <fullName evidence="2">Uncharacterized protein</fullName>
    </submittedName>
</protein>
<accession>A0A564G1K5</accession>
<dbReference type="Proteomes" id="UP001055303">
    <property type="component" value="Unassembled WGS sequence"/>
</dbReference>
<evidence type="ECO:0000313" key="2">
    <source>
        <dbReference type="EMBL" id="VUF14363.1"/>
    </source>
</evidence>
<reference evidence="2 3" key="1">
    <citation type="submission" date="2019-06" db="EMBL/GenBank/DDBJ databases">
        <authorList>
            <person name="Rodrigo-Torres L."/>
            <person name="Arahal R. D."/>
            <person name="Lucena T."/>
        </authorList>
    </citation>
    <scope>NUCLEOTIDE SEQUENCE [LARGE SCALE GENOMIC DNA]</scope>
    <source>
        <strain evidence="2 3">SW08-7</strain>
    </source>
</reference>